<proteinExistence type="predicted"/>
<protein>
    <submittedName>
        <fullName evidence="1">(northern house mosquito) hypothetical protein</fullName>
    </submittedName>
</protein>
<evidence type="ECO:0000313" key="1">
    <source>
        <dbReference type="EMBL" id="CAG6448573.1"/>
    </source>
</evidence>
<dbReference type="AlphaFoldDB" id="A0A8D8EWC5"/>
<accession>A0A8D8EWC5</accession>
<name>A0A8D8EWC5_CULPI</name>
<dbReference type="EMBL" id="HBUE01011374">
    <property type="protein sequence ID" value="CAG6448573.1"/>
    <property type="molecule type" value="Transcribed_RNA"/>
</dbReference>
<reference evidence="1" key="1">
    <citation type="submission" date="2021-05" db="EMBL/GenBank/DDBJ databases">
        <authorList>
            <person name="Alioto T."/>
            <person name="Alioto T."/>
            <person name="Gomez Garrido J."/>
        </authorList>
    </citation>
    <scope>NUCLEOTIDE SEQUENCE</scope>
</reference>
<organism evidence="1">
    <name type="scientific">Culex pipiens</name>
    <name type="common">House mosquito</name>
    <dbReference type="NCBI Taxonomy" id="7175"/>
    <lineage>
        <taxon>Eukaryota</taxon>
        <taxon>Metazoa</taxon>
        <taxon>Ecdysozoa</taxon>
        <taxon>Arthropoda</taxon>
        <taxon>Hexapoda</taxon>
        <taxon>Insecta</taxon>
        <taxon>Pterygota</taxon>
        <taxon>Neoptera</taxon>
        <taxon>Endopterygota</taxon>
        <taxon>Diptera</taxon>
        <taxon>Nematocera</taxon>
        <taxon>Culicoidea</taxon>
        <taxon>Culicidae</taxon>
        <taxon>Culicinae</taxon>
        <taxon>Culicini</taxon>
        <taxon>Culex</taxon>
        <taxon>Culex</taxon>
    </lineage>
</organism>
<sequence length="113" mass="12800">MEMMDSWFRLLRLATCLKRGLKTNPRKNFLSVNTRKSAITVLFLVLFHGSNSSAHVFVWGSALPISVRHFPVCLVCKCLDFPHFDKHGFFSNLRPNSDLNSAMTTVAPSFVII</sequence>